<organism evidence="2 3">
    <name type="scientific">Kribbella rubisoli</name>
    <dbReference type="NCBI Taxonomy" id="3075929"/>
    <lineage>
        <taxon>Bacteria</taxon>
        <taxon>Bacillati</taxon>
        <taxon>Actinomycetota</taxon>
        <taxon>Actinomycetes</taxon>
        <taxon>Propionibacteriales</taxon>
        <taxon>Kribbellaceae</taxon>
        <taxon>Kribbella</taxon>
    </lineage>
</organism>
<dbReference type="PANTHER" id="PTHR38011:SF11">
    <property type="entry name" value="2,5-DIAMINO-6-RIBOSYLAMINO-4(3H)-PYRIMIDINONE 5'-PHOSPHATE REDUCTASE"/>
    <property type="match status" value="1"/>
</dbReference>
<dbReference type="Pfam" id="PF01872">
    <property type="entry name" value="RibD_C"/>
    <property type="match status" value="1"/>
</dbReference>
<feature type="domain" description="Bacterial bifunctional deaminase-reductase C-terminal" evidence="1">
    <location>
        <begin position="8"/>
        <end position="160"/>
    </location>
</feature>
<dbReference type="GO" id="GO:0009231">
    <property type="term" value="P:riboflavin biosynthetic process"/>
    <property type="evidence" value="ECO:0007669"/>
    <property type="project" value="InterPro"/>
</dbReference>
<dbReference type="EMBL" id="SHKR01000011">
    <property type="protein sequence ID" value="RZU19804.1"/>
    <property type="molecule type" value="Genomic_DNA"/>
</dbReference>
<dbReference type="Proteomes" id="UP000292027">
    <property type="component" value="Unassembled WGS sequence"/>
</dbReference>
<dbReference type="SUPFAM" id="SSF53597">
    <property type="entry name" value="Dihydrofolate reductase-like"/>
    <property type="match status" value="1"/>
</dbReference>
<dbReference type="InterPro" id="IPR024072">
    <property type="entry name" value="DHFR-like_dom_sf"/>
</dbReference>
<dbReference type="Gene3D" id="3.40.430.10">
    <property type="entry name" value="Dihydrofolate Reductase, subunit A"/>
    <property type="match status" value="1"/>
</dbReference>
<sequence length="177" mass="19309">MSFHAAAFIATSLDGYIARPDGSIDWLTTRAEHAGETGYDEFMSSIDTVVLGRNTYELALTYDLWPYEGKQVEVLSSTLDPNTDDRILVHRTLDALVETLTDRGAQRIYTDGARTIQTFLTAGLLNELTITTAPVLLGTGIPLFGPLTSDIPLTHNATRTLNAGFTQSDYTIQHVGA</sequence>
<dbReference type="RefSeq" id="WP_130441944.1">
    <property type="nucleotide sequence ID" value="NZ_SHKR01000011.1"/>
</dbReference>
<evidence type="ECO:0000259" key="1">
    <source>
        <dbReference type="Pfam" id="PF01872"/>
    </source>
</evidence>
<evidence type="ECO:0000313" key="2">
    <source>
        <dbReference type="EMBL" id="RZU19804.1"/>
    </source>
</evidence>
<dbReference type="OrthoDB" id="2313602at2"/>
<proteinExistence type="predicted"/>
<dbReference type="AlphaFoldDB" id="A0A4Q7X9Q8"/>
<comment type="caution">
    <text evidence="2">The sequence shown here is derived from an EMBL/GenBank/DDBJ whole genome shotgun (WGS) entry which is preliminary data.</text>
</comment>
<protein>
    <submittedName>
        <fullName evidence="2">Dihydrofolate reductase</fullName>
    </submittedName>
</protein>
<evidence type="ECO:0000313" key="3">
    <source>
        <dbReference type="Proteomes" id="UP000292027"/>
    </source>
</evidence>
<accession>A0A4Q7X9Q8</accession>
<dbReference type="InterPro" id="IPR050765">
    <property type="entry name" value="Riboflavin_Biosynth_HTPR"/>
</dbReference>
<keyword evidence="3" id="KW-1185">Reference proteome</keyword>
<dbReference type="PANTHER" id="PTHR38011">
    <property type="entry name" value="DIHYDROFOLATE REDUCTASE FAMILY PROTEIN (AFU_ORTHOLOGUE AFUA_8G06820)"/>
    <property type="match status" value="1"/>
</dbReference>
<dbReference type="GO" id="GO:0008703">
    <property type="term" value="F:5-amino-6-(5-phosphoribosylamino)uracil reductase activity"/>
    <property type="evidence" value="ECO:0007669"/>
    <property type="project" value="InterPro"/>
</dbReference>
<name>A0A4Q7X9Q8_9ACTN</name>
<reference evidence="2 3" key="1">
    <citation type="journal article" date="2015" name="Stand. Genomic Sci.">
        <title>Genomic Encyclopedia of Bacterial and Archaeal Type Strains, Phase III: the genomes of soil and plant-associated and newly described type strains.</title>
        <authorList>
            <person name="Whitman W.B."/>
            <person name="Woyke T."/>
            <person name="Klenk H.P."/>
            <person name="Zhou Y."/>
            <person name="Lilburn T.G."/>
            <person name="Beck B.J."/>
            <person name="De Vos P."/>
            <person name="Vandamme P."/>
            <person name="Eisen J.A."/>
            <person name="Garrity G."/>
            <person name="Hugenholtz P."/>
            <person name="Kyrpides N.C."/>
        </authorList>
    </citation>
    <scope>NUCLEOTIDE SEQUENCE [LARGE SCALE GENOMIC DNA]</scope>
    <source>
        <strain evidence="2 3">VKM Ac-2540</strain>
    </source>
</reference>
<gene>
    <name evidence="2" type="ORF">EV645_2024</name>
</gene>
<dbReference type="InterPro" id="IPR002734">
    <property type="entry name" value="RibDG_C"/>
</dbReference>